<feature type="non-terminal residue" evidence="1">
    <location>
        <position position="1"/>
    </location>
</feature>
<evidence type="ECO:0000313" key="1">
    <source>
        <dbReference type="EMBL" id="GAI51194.1"/>
    </source>
</evidence>
<sequence>AREPTEAAMALAASLKPLTTPKPIAKTIITRRSQREKSGILEGYPFKDIRHILTPISGTLHILINLAV</sequence>
<gene>
    <name evidence="1" type="ORF">S06H3_52685</name>
</gene>
<reference evidence="1" key="1">
    <citation type="journal article" date="2014" name="Front. Microbiol.">
        <title>High frequency of phylogenetically diverse reductive dehalogenase-homologous genes in deep subseafloor sedimentary metagenomes.</title>
        <authorList>
            <person name="Kawai M."/>
            <person name="Futagami T."/>
            <person name="Toyoda A."/>
            <person name="Takaki Y."/>
            <person name="Nishi S."/>
            <person name="Hori S."/>
            <person name="Arai W."/>
            <person name="Tsubouchi T."/>
            <person name="Morono Y."/>
            <person name="Uchiyama I."/>
            <person name="Ito T."/>
            <person name="Fujiyama A."/>
            <person name="Inagaki F."/>
            <person name="Takami H."/>
        </authorList>
    </citation>
    <scope>NUCLEOTIDE SEQUENCE</scope>
    <source>
        <strain evidence="1">Expedition CK06-06</strain>
    </source>
</reference>
<organism evidence="1">
    <name type="scientific">marine sediment metagenome</name>
    <dbReference type="NCBI Taxonomy" id="412755"/>
    <lineage>
        <taxon>unclassified sequences</taxon>
        <taxon>metagenomes</taxon>
        <taxon>ecological metagenomes</taxon>
    </lineage>
</organism>
<accession>X1R6F7</accession>
<name>X1R6F7_9ZZZZ</name>
<protein>
    <submittedName>
        <fullName evidence="1">Uncharacterized protein</fullName>
    </submittedName>
</protein>
<dbReference type="EMBL" id="BARV01033525">
    <property type="protein sequence ID" value="GAI51194.1"/>
    <property type="molecule type" value="Genomic_DNA"/>
</dbReference>
<dbReference type="AlphaFoldDB" id="X1R6F7"/>
<comment type="caution">
    <text evidence="1">The sequence shown here is derived from an EMBL/GenBank/DDBJ whole genome shotgun (WGS) entry which is preliminary data.</text>
</comment>
<proteinExistence type="predicted"/>